<comment type="caution">
    <text evidence="3">The sequence shown here is derived from an EMBL/GenBank/DDBJ whole genome shotgun (WGS) entry which is preliminary data.</text>
</comment>
<keyword evidence="1" id="KW-0812">Transmembrane</keyword>
<sequence length="208" mass="24032">MKDMLTIRLKKKAVTKPGQPLYLKDISRLDSKEEIACKVKDLIIYDPQVQHGNFYVIDVVDVMNIIHKHFPELDVRHAGPPQTLVEISGHSRPPSVILVLLVMILLFIGSGLAIMNFHMDVSMPQVHERIYYLVTGEHKSSPLIMQIPYSLGIGIGIFVFFNRLIKKRLKEEPSPLELEMFMYQENIEQYMIDHEKRKEDSGRHESVP</sequence>
<keyword evidence="1" id="KW-0472">Membrane</keyword>
<gene>
    <name evidence="3" type="ORF">I8U20_03425</name>
</gene>
<feature type="transmembrane region" description="Helical" evidence="1">
    <location>
        <begin position="96"/>
        <end position="117"/>
    </location>
</feature>
<dbReference type="InterPro" id="IPR021997">
    <property type="entry name" value="SporV_AA"/>
</dbReference>
<dbReference type="EMBL" id="JAECVW010000002">
    <property type="protein sequence ID" value="MBH8594375.1"/>
    <property type="molecule type" value="Genomic_DNA"/>
</dbReference>
<name>A0A8I1DE71_THEIN</name>
<dbReference type="AlphaFoldDB" id="A0A8I1DE71"/>
<keyword evidence="1" id="KW-1133">Transmembrane helix</keyword>
<feature type="domain" description="Stage V sporulation protein AA" evidence="2">
    <location>
        <begin position="5"/>
        <end position="88"/>
    </location>
</feature>
<evidence type="ECO:0000313" key="4">
    <source>
        <dbReference type="Proteomes" id="UP000633619"/>
    </source>
</evidence>
<reference evidence="3 4" key="1">
    <citation type="submission" date="2020-12" db="EMBL/GenBank/DDBJ databases">
        <title>WGS of Thermoactinomyces spp.</title>
        <authorList>
            <person name="Cheng K."/>
        </authorList>
    </citation>
    <scope>NUCLEOTIDE SEQUENCE [LARGE SCALE GENOMIC DNA]</scope>
    <source>
        <strain evidence="4">CICC 10671\DSM 43846</strain>
    </source>
</reference>
<dbReference type="Gene3D" id="2.60.480.10">
    <property type="entry name" value="eubacterium ventriosum atcc domain"/>
    <property type="match status" value="1"/>
</dbReference>
<dbReference type="Pfam" id="PF12164">
    <property type="entry name" value="SporV_AA"/>
    <property type="match status" value="1"/>
</dbReference>
<feature type="transmembrane region" description="Helical" evidence="1">
    <location>
        <begin position="143"/>
        <end position="161"/>
    </location>
</feature>
<evidence type="ECO:0000256" key="1">
    <source>
        <dbReference type="SAM" id="Phobius"/>
    </source>
</evidence>
<keyword evidence="4" id="KW-1185">Reference proteome</keyword>
<organism evidence="3 4">
    <name type="scientific">Thermoactinomyces intermedius</name>
    <dbReference type="NCBI Taxonomy" id="2024"/>
    <lineage>
        <taxon>Bacteria</taxon>
        <taxon>Bacillati</taxon>
        <taxon>Bacillota</taxon>
        <taxon>Bacilli</taxon>
        <taxon>Bacillales</taxon>
        <taxon>Thermoactinomycetaceae</taxon>
        <taxon>Thermoactinomyces</taxon>
    </lineage>
</organism>
<evidence type="ECO:0000313" key="3">
    <source>
        <dbReference type="EMBL" id="MBH8594375.1"/>
    </source>
</evidence>
<accession>A0A8I1DE71</accession>
<proteinExistence type="predicted"/>
<protein>
    <submittedName>
        <fullName evidence="3">Stage V sporulation protein AA</fullName>
    </submittedName>
</protein>
<dbReference type="Proteomes" id="UP000633619">
    <property type="component" value="Unassembled WGS sequence"/>
</dbReference>
<evidence type="ECO:0000259" key="2">
    <source>
        <dbReference type="Pfam" id="PF12164"/>
    </source>
</evidence>
<dbReference type="RefSeq" id="WP_181731643.1">
    <property type="nucleotide sequence ID" value="NZ_JACEIR010000003.1"/>
</dbReference>
<dbReference type="InterPro" id="IPR038548">
    <property type="entry name" value="SporV_AA_N_sf"/>
</dbReference>